<keyword evidence="1" id="KW-0472">Membrane</keyword>
<evidence type="ECO:0008006" key="4">
    <source>
        <dbReference type="Google" id="ProtNLM"/>
    </source>
</evidence>
<protein>
    <recommendedName>
        <fullName evidence="4">DUF998 domain-containing protein</fullName>
    </recommendedName>
</protein>
<feature type="transmembrane region" description="Helical" evidence="1">
    <location>
        <begin position="179"/>
        <end position="198"/>
    </location>
</feature>
<evidence type="ECO:0000313" key="2">
    <source>
        <dbReference type="EMBL" id="MDG3006867.1"/>
    </source>
</evidence>
<gene>
    <name evidence="2" type="ORF">PZE19_24105</name>
</gene>
<sequence>MDDPIGVSPAITPCTRRPFGLSDAMILVAAAAIGLALARTPAAFVAHMFSRMPSRPPVHRTFAYLYDGFAAAFPMVAALTLAAILLRFRRPRPTFRRLVRQPGLIACAAAATALVIGLLHSLPVGFNFMGTSGFDGWTYYASITESHACDYAVVGAWLATALSGRWRPERSWIDRLGRVLGAAWIGVIVLEFVVTWAFQSGW</sequence>
<keyword evidence="1" id="KW-0812">Transmembrane</keyword>
<dbReference type="RefSeq" id="WP_277863158.1">
    <property type="nucleotide sequence ID" value="NZ_JARRAG010000002.1"/>
</dbReference>
<proteinExistence type="predicted"/>
<feature type="transmembrane region" description="Helical" evidence="1">
    <location>
        <begin position="26"/>
        <end position="49"/>
    </location>
</feature>
<evidence type="ECO:0000313" key="3">
    <source>
        <dbReference type="Proteomes" id="UP001216907"/>
    </source>
</evidence>
<comment type="caution">
    <text evidence="2">The sequence shown here is derived from an EMBL/GenBank/DDBJ whole genome shotgun (WGS) entry which is preliminary data.</text>
</comment>
<feature type="transmembrane region" description="Helical" evidence="1">
    <location>
        <begin position="139"/>
        <end position="159"/>
    </location>
</feature>
<keyword evidence="1" id="KW-1133">Transmembrane helix</keyword>
<reference evidence="2 3" key="1">
    <citation type="submission" date="2023-03" db="EMBL/GenBank/DDBJ databases">
        <title>Paludisphaera mucosa sp. nov. a novel planctomycete from northern fen.</title>
        <authorList>
            <person name="Ivanova A."/>
        </authorList>
    </citation>
    <scope>NUCLEOTIDE SEQUENCE [LARGE SCALE GENOMIC DNA]</scope>
    <source>
        <strain evidence="2 3">Pla2</strain>
    </source>
</reference>
<accession>A0ABT6FH16</accession>
<name>A0ABT6FH16_9BACT</name>
<feature type="transmembrane region" description="Helical" evidence="1">
    <location>
        <begin position="69"/>
        <end position="86"/>
    </location>
</feature>
<keyword evidence="3" id="KW-1185">Reference proteome</keyword>
<feature type="transmembrane region" description="Helical" evidence="1">
    <location>
        <begin position="98"/>
        <end position="119"/>
    </location>
</feature>
<evidence type="ECO:0000256" key="1">
    <source>
        <dbReference type="SAM" id="Phobius"/>
    </source>
</evidence>
<organism evidence="2 3">
    <name type="scientific">Paludisphaera mucosa</name>
    <dbReference type="NCBI Taxonomy" id="3030827"/>
    <lineage>
        <taxon>Bacteria</taxon>
        <taxon>Pseudomonadati</taxon>
        <taxon>Planctomycetota</taxon>
        <taxon>Planctomycetia</taxon>
        <taxon>Isosphaerales</taxon>
        <taxon>Isosphaeraceae</taxon>
        <taxon>Paludisphaera</taxon>
    </lineage>
</organism>
<dbReference type="EMBL" id="JARRAG010000002">
    <property type="protein sequence ID" value="MDG3006867.1"/>
    <property type="molecule type" value="Genomic_DNA"/>
</dbReference>
<dbReference type="Proteomes" id="UP001216907">
    <property type="component" value="Unassembled WGS sequence"/>
</dbReference>